<proteinExistence type="predicted"/>
<accession>A0A8S1DNT1</accession>
<organism evidence="1 2">
    <name type="scientific">Cloeon dipterum</name>
    <dbReference type="NCBI Taxonomy" id="197152"/>
    <lineage>
        <taxon>Eukaryota</taxon>
        <taxon>Metazoa</taxon>
        <taxon>Ecdysozoa</taxon>
        <taxon>Arthropoda</taxon>
        <taxon>Hexapoda</taxon>
        <taxon>Insecta</taxon>
        <taxon>Pterygota</taxon>
        <taxon>Palaeoptera</taxon>
        <taxon>Ephemeroptera</taxon>
        <taxon>Pisciforma</taxon>
        <taxon>Baetidae</taxon>
        <taxon>Cloeon</taxon>
    </lineage>
</organism>
<evidence type="ECO:0000313" key="1">
    <source>
        <dbReference type="EMBL" id="CAB3382768.1"/>
    </source>
</evidence>
<evidence type="ECO:0000313" key="2">
    <source>
        <dbReference type="Proteomes" id="UP000494165"/>
    </source>
</evidence>
<reference evidence="1 2" key="1">
    <citation type="submission" date="2020-04" db="EMBL/GenBank/DDBJ databases">
        <authorList>
            <person name="Alioto T."/>
            <person name="Alioto T."/>
            <person name="Gomez Garrido J."/>
        </authorList>
    </citation>
    <scope>NUCLEOTIDE SEQUENCE [LARGE SCALE GENOMIC DNA]</scope>
</reference>
<name>A0A8S1DNT1_9INSE</name>
<gene>
    <name evidence="1" type="ORF">CLODIP_2_CD12539</name>
</gene>
<dbReference type="Proteomes" id="UP000494165">
    <property type="component" value="Unassembled WGS sequence"/>
</dbReference>
<dbReference type="OrthoDB" id="6480243at2759"/>
<protein>
    <recommendedName>
        <fullName evidence="3">Reverse transcriptase domain-containing protein</fullName>
    </recommendedName>
</protein>
<sequence length="199" mass="22894">MLKRCCSPIPFLLPSHTTPPASPFQLLLRQLGSGRELDLRWTKHTDIARGKAAKVLSFAARNLYGYTSRVKRLAYLTMVKPLMFYGTPAWHPSTQCNIQKFERVQNRALRFVHGRHVSEKARNELLTVHQQLSHNDMTFFRKCLDGETDMDAMERIIVGRTMRNADGEHGPIPPRARTDLGVHSFSFCIVQQWNSLPRH</sequence>
<comment type="caution">
    <text evidence="1">The sequence shown here is derived from an EMBL/GenBank/DDBJ whole genome shotgun (WGS) entry which is preliminary data.</text>
</comment>
<evidence type="ECO:0008006" key="3">
    <source>
        <dbReference type="Google" id="ProtNLM"/>
    </source>
</evidence>
<keyword evidence="2" id="KW-1185">Reference proteome</keyword>
<dbReference type="EMBL" id="CADEPI010000283">
    <property type="protein sequence ID" value="CAB3382768.1"/>
    <property type="molecule type" value="Genomic_DNA"/>
</dbReference>
<dbReference type="AlphaFoldDB" id="A0A8S1DNT1"/>